<organism evidence="4 5">
    <name type="scientific">Oidiodendron maius (strain Zn)</name>
    <dbReference type="NCBI Taxonomy" id="913774"/>
    <lineage>
        <taxon>Eukaryota</taxon>
        <taxon>Fungi</taxon>
        <taxon>Dikarya</taxon>
        <taxon>Ascomycota</taxon>
        <taxon>Pezizomycotina</taxon>
        <taxon>Leotiomycetes</taxon>
        <taxon>Leotiomycetes incertae sedis</taxon>
        <taxon>Myxotrichaceae</taxon>
        <taxon>Oidiodendron</taxon>
    </lineage>
</organism>
<dbReference type="PROSITE" id="PS50297">
    <property type="entry name" value="ANK_REP_REGION"/>
    <property type="match status" value="2"/>
</dbReference>
<evidence type="ECO:0000256" key="2">
    <source>
        <dbReference type="ARBA" id="ARBA00023043"/>
    </source>
</evidence>
<dbReference type="EMBL" id="KN832876">
    <property type="protein sequence ID" value="KIN01052.1"/>
    <property type="molecule type" value="Genomic_DNA"/>
</dbReference>
<evidence type="ECO:0000256" key="1">
    <source>
        <dbReference type="ARBA" id="ARBA00022737"/>
    </source>
</evidence>
<proteinExistence type="predicted"/>
<evidence type="ECO:0000313" key="5">
    <source>
        <dbReference type="Proteomes" id="UP000054321"/>
    </source>
</evidence>
<sequence>MTDNTRTSTAAGEIPPAVIEFAGKMYNAARTGDMDVFQQALPAGLPANMRNEKGDTLVMLAAYHGHAPLVKLLIQHGADPNILNDRGQSPLAGAVFKNEPEVIEALLDGGADPDYGSPSAMETITLFKQEEKWKGKFESSPGRGKAASG</sequence>
<keyword evidence="5" id="KW-1185">Reference proteome</keyword>
<dbReference type="PANTHER" id="PTHR24171">
    <property type="entry name" value="ANKYRIN REPEAT DOMAIN-CONTAINING PROTEIN 39-RELATED"/>
    <property type="match status" value="1"/>
</dbReference>
<dbReference type="SUPFAM" id="SSF48403">
    <property type="entry name" value="Ankyrin repeat"/>
    <property type="match status" value="1"/>
</dbReference>
<feature type="repeat" description="ANK" evidence="3">
    <location>
        <begin position="53"/>
        <end position="85"/>
    </location>
</feature>
<evidence type="ECO:0000256" key="3">
    <source>
        <dbReference type="PROSITE-ProRule" id="PRU00023"/>
    </source>
</evidence>
<keyword evidence="1" id="KW-0677">Repeat</keyword>
<dbReference type="Proteomes" id="UP000054321">
    <property type="component" value="Unassembled WGS sequence"/>
</dbReference>
<protein>
    <submittedName>
        <fullName evidence="4">Uncharacterized protein</fullName>
    </submittedName>
</protein>
<dbReference type="Gene3D" id="1.25.40.20">
    <property type="entry name" value="Ankyrin repeat-containing domain"/>
    <property type="match status" value="1"/>
</dbReference>
<gene>
    <name evidence="4" type="ORF">OIDMADRAFT_19086</name>
</gene>
<dbReference type="STRING" id="913774.A0A0C3HFG9"/>
<dbReference type="SMART" id="SM00248">
    <property type="entry name" value="ANK"/>
    <property type="match status" value="2"/>
</dbReference>
<dbReference type="PROSITE" id="PS50088">
    <property type="entry name" value="ANK_REPEAT"/>
    <property type="match status" value="2"/>
</dbReference>
<dbReference type="InParanoid" id="A0A0C3HFG9"/>
<accession>A0A0C3HFG9</accession>
<feature type="repeat" description="ANK" evidence="3">
    <location>
        <begin position="86"/>
        <end position="118"/>
    </location>
</feature>
<reference evidence="5" key="2">
    <citation type="submission" date="2015-01" db="EMBL/GenBank/DDBJ databases">
        <title>Evolutionary Origins and Diversification of the Mycorrhizal Mutualists.</title>
        <authorList>
            <consortium name="DOE Joint Genome Institute"/>
            <consortium name="Mycorrhizal Genomics Consortium"/>
            <person name="Kohler A."/>
            <person name="Kuo A."/>
            <person name="Nagy L.G."/>
            <person name="Floudas D."/>
            <person name="Copeland A."/>
            <person name="Barry K.W."/>
            <person name="Cichocki N."/>
            <person name="Veneault-Fourrey C."/>
            <person name="LaButti K."/>
            <person name="Lindquist E.A."/>
            <person name="Lipzen A."/>
            <person name="Lundell T."/>
            <person name="Morin E."/>
            <person name="Murat C."/>
            <person name="Riley R."/>
            <person name="Ohm R."/>
            <person name="Sun H."/>
            <person name="Tunlid A."/>
            <person name="Henrissat B."/>
            <person name="Grigoriev I.V."/>
            <person name="Hibbett D.S."/>
            <person name="Martin F."/>
        </authorList>
    </citation>
    <scope>NUCLEOTIDE SEQUENCE [LARGE SCALE GENOMIC DNA]</scope>
    <source>
        <strain evidence="5">Zn</strain>
    </source>
</reference>
<dbReference type="Pfam" id="PF12796">
    <property type="entry name" value="Ank_2"/>
    <property type="match status" value="1"/>
</dbReference>
<evidence type="ECO:0000313" key="4">
    <source>
        <dbReference type="EMBL" id="KIN01052.1"/>
    </source>
</evidence>
<dbReference type="OrthoDB" id="366390at2759"/>
<dbReference type="HOGENOM" id="CLU_000134_34_2_1"/>
<keyword evidence="2 3" id="KW-0040">ANK repeat</keyword>
<dbReference type="AlphaFoldDB" id="A0A0C3HFG9"/>
<name>A0A0C3HFG9_OIDMZ</name>
<dbReference type="InterPro" id="IPR002110">
    <property type="entry name" value="Ankyrin_rpt"/>
</dbReference>
<dbReference type="InterPro" id="IPR036770">
    <property type="entry name" value="Ankyrin_rpt-contain_sf"/>
</dbReference>
<reference evidence="4 5" key="1">
    <citation type="submission" date="2014-04" db="EMBL/GenBank/DDBJ databases">
        <authorList>
            <consortium name="DOE Joint Genome Institute"/>
            <person name="Kuo A."/>
            <person name="Martino E."/>
            <person name="Perotto S."/>
            <person name="Kohler A."/>
            <person name="Nagy L.G."/>
            <person name="Floudas D."/>
            <person name="Copeland A."/>
            <person name="Barry K.W."/>
            <person name="Cichocki N."/>
            <person name="Veneault-Fourrey C."/>
            <person name="LaButti K."/>
            <person name="Lindquist E.A."/>
            <person name="Lipzen A."/>
            <person name="Lundell T."/>
            <person name="Morin E."/>
            <person name="Murat C."/>
            <person name="Sun H."/>
            <person name="Tunlid A."/>
            <person name="Henrissat B."/>
            <person name="Grigoriev I.V."/>
            <person name="Hibbett D.S."/>
            <person name="Martin F."/>
            <person name="Nordberg H.P."/>
            <person name="Cantor M.N."/>
            <person name="Hua S.X."/>
        </authorList>
    </citation>
    <scope>NUCLEOTIDE SEQUENCE [LARGE SCALE GENOMIC DNA]</scope>
    <source>
        <strain evidence="4 5">Zn</strain>
    </source>
</reference>